<dbReference type="Gene3D" id="3.40.50.850">
    <property type="entry name" value="Isochorismatase-like"/>
    <property type="match status" value="1"/>
</dbReference>
<organism evidence="9 10">
    <name type="scientific">Halanaerobium salsuginis</name>
    <dbReference type="NCBI Taxonomy" id="29563"/>
    <lineage>
        <taxon>Bacteria</taxon>
        <taxon>Bacillati</taxon>
        <taxon>Bacillota</taxon>
        <taxon>Clostridia</taxon>
        <taxon>Halanaerobiales</taxon>
        <taxon>Halanaerobiaceae</taxon>
        <taxon>Halanaerobium</taxon>
    </lineage>
</organism>
<evidence type="ECO:0000256" key="2">
    <source>
        <dbReference type="ARBA" id="ARBA00022642"/>
    </source>
</evidence>
<proteinExistence type="inferred from homology"/>
<keyword evidence="3" id="KW-0479">Metal-binding</keyword>
<dbReference type="GO" id="GO:0008936">
    <property type="term" value="F:nicotinamidase activity"/>
    <property type="evidence" value="ECO:0007669"/>
    <property type="project" value="UniProtKB-EC"/>
</dbReference>
<protein>
    <recommendedName>
        <fullName evidence="6">nicotinamidase</fullName>
        <ecNumber evidence="6">3.5.1.19</ecNumber>
    </recommendedName>
    <alternativeName>
        <fullName evidence="7">Nicotinamide deamidase</fullName>
    </alternativeName>
</protein>
<dbReference type="InterPro" id="IPR036380">
    <property type="entry name" value="Isochorismatase-like_sf"/>
</dbReference>
<dbReference type="EMBL" id="FOTI01000002">
    <property type="protein sequence ID" value="SFL13479.1"/>
    <property type="molecule type" value="Genomic_DNA"/>
</dbReference>
<dbReference type="InterPro" id="IPR052347">
    <property type="entry name" value="Isochorismatase_Nicotinamidase"/>
</dbReference>
<evidence type="ECO:0000256" key="6">
    <source>
        <dbReference type="ARBA" id="ARBA00039017"/>
    </source>
</evidence>
<evidence type="ECO:0000259" key="8">
    <source>
        <dbReference type="Pfam" id="PF00857"/>
    </source>
</evidence>
<evidence type="ECO:0000256" key="7">
    <source>
        <dbReference type="ARBA" id="ARBA00043224"/>
    </source>
</evidence>
<dbReference type="Proteomes" id="UP000199006">
    <property type="component" value="Unassembled WGS sequence"/>
</dbReference>
<comment type="pathway">
    <text evidence="5">Cofactor biosynthesis; nicotinate biosynthesis; nicotinate from nicotinamide: step 1/1.</text>
</comment>
<keyword evidence="10" id="KW-1185">Reference proteome</keyword>
<evidence type="ECO:0000256" key="3">
    <source>
        <dbReference type="ARBA" id="ARBA00022723"/>
    </source>
</evidence>
<evidence type="ECO:0000256" key="1">
    <source>
        <dbReference type="ARBA" id="ARBA00006336"/>
    </source>
</evidence>
<dbReference type="EC" id="3.5.1.19" evidence="6"/>
<reference evidence="9 10" key="1">
    <citation type="submission" date="2016-10" db="EMBL/GenBank/DDBJ databases">
        <authorList>
            <person name="de Groot N.N."/>
        </authorList>
    </citation>
    <scope>NUCLEOTIDE SEQUENCE [LARGE SCALE GENOMIC DNA]</scope>
    <source>
        <strain evidence="9 10">ATCC 51327</strain>
    </source>
</reference>
<dbReference type="STRING" id="29563.SAMN02983006_00259"/>
<evidence type="ECO:0000256" key="4">
    <source>
        <dbReference type="ARBA" id="ARBA00022801"/>
    </source>
</evidence>
<dbReference type="InterPro" id="IPR000868">
    <property type="entry name" value="Isochorismatase-like_dom"/>
</dbReference>
<gene>
    <name evidence="9" type="ORF">SAMN02983006_00259</name>
</gene>
<dbReference type="PANTHER" id="PTHR11080:SF2">
    <property type="entry name" value="LD05707P"/>
    <property type="match status" value="1"/>
</dbReference>
<dbReference type="CDD" id="cd01011">
    <property type="entry name" value="nicotinamidase"/>
    <property type="match status" value="1"/>
</dbReference>
<dbReference type="GO" id="GO:0019363">
    <property type="term" value="P:pyridine nucleotide biosynthetic process"/>
    <property type="evidence" value="ECO:0007669"/>
    <property type="project" value="UniProtKB-KW"/>
</dbReference>
<dbReference type="SUPFAM" id="SSF52499">
    <property type="entry name" value="Isochorismatase-like hydrolases"/>
    <property type="match status" value="1"/>
</dbReference>
<evidence type="ECO:0000313" key="10">
    <source>
        <dbReference type="Proteomes" id="UP000199006"/>
    </source>
</evidence>
<dbReference type="Pfam" id="PF00857">
    <property type="entry name" value="Isochorismatase"/>
    <property type="match status" value="1"/>
</dbReference>
<evidence type="ECO:0000313" key="9">
    <source>
        <dbReference type="EMBL" id="SFL13479.1"/>
    </source>
</evidence>
<dbReference type="OrthoDB" id="9796485at2"/>
<dbReference type="RefSeq" id="WP_089858420.1">
    <property type="nucleotide sequence ID" value="NZ_FOTI01000002.1"/>
</dbReference>
<comment type="similarity">
    <text evidence="1">Belongs to the isochorismatase family.</text>
</comment>
<dbReference type="PANTHER" id="PTHR11080">
    <property type="entry name" value="PYRAZINAMIDASE/NICOTINAMIDASE"/>
    <property type="match status" value="1"/>
</dbReference>
<name>A0A1I4F7I2_9FIRM</name>
<keyword evidence="2" id="KW-0662">Pyridine nucleotide biosynthesis</keyword>
<dbReference type="GO" id="GO:0046872">
    <property type="term" value="F:metal ion binding"/>
    <property type="evidence" value="ECO:0007669"/>
    <property type="project" value="UniProtKB-KW"/>
</dbReference>
<evidence type="ECO:0000256" key="5">
    <source>
        <dbReference type="ARBA" id="ARBA00037900"/>
    </source>
</evidence>
<keyword evidence="4" id="KW-0378">Hydrolase</keyword>
<dbReference type="AlphaFoldDB" id="A0A1I4F7I2"/>
<accession>A0A1I4F7I2</accession>
<feature type="domain" description="Isochorismatase-like" evidence="8">
    <location>
        <begin position="3"/>
        <end position="194"/>
    </location>
</feature>
<sequence>MKALLVIDVQNDFYESGQLPIPEASLINQPINQLLNSMEYELIVASQDWHPADHLSFATNHQNKKSFVTYDNQPGIGPLLWPVHCVQKTQGAKFNPEINTEKFDYILRKGKLKTVDSYSAFADNDGSNLGLAGLLNSLKVDEIDICGLAFDYCVKYTALDGIKNNFKVNIIGNATKAVAPEQETQLKDELKKAGIIIK</sequence>